<dbReference type="Proteomes" id="UP000215214">
    <property type="component" value="Chromosome TJEJU"/>
</dbReference>
<accession>A0A238U997</accession>
<keyword evidence="1" id="KW-0472">Membrane</keyword>
<dbReference type="InterPro" id="IPR019734">
    <property type="entry name" value="TPR_rpt"/>
</dbReference>
<feature type="transmembrane region" description="Helical" evidence="1">
    <location>
        <begin position="99"/>
        <end position="120"/>
    </location>
</feature>
<name>A0A238U997_9FLAO</name>
<organism evidence="2 3">
    <name type="scientific">Tenacibaculum jejuense</name>
    <dbReference type="NCBI Taxonomy" id="584609"/>
    <lineage>
        <taxon>Bacteria</taxon>
        <taxon>Pseudomonadati</taxon>
        <taxon>Bacteroidota</taxon>
        <taxon>Flavobacteriia</taxon>
        <taxon>Flavobacteriales</taxon>
        <taxon>Flavobacteriaceae</taxon>
        <taxon>Tenacibaculum</taxon>
    </lineage>
</organism>
<gene>
    <name evidence="2" type="ORF">TJEJU_1246</name>
</gene>
<evidence type="ECO:0000256" key="1">
    <source>
        <dbReference type="SAM" id="Phobius"/>
    </source>
</evidence>
<proteinExistence type="predicted"/>
<dbReference type="InterPro" id="IPR011990">
    <property type="entry name" value="TPR-like_helical_dom_sf"/>
</dbReference>
<evidence type="ECO:0000313" key="3">
    <source>
        <dbReference type="Proteomes" id="UP000215214"/>
    </source>
</evidence>
<dbReference type="Gene3D" id="1.25.40.10">
    <property type="entry name" value="Tetratricopeptide repeat domain"/>
    <property type="match status" value="1"/>
</dbReference>
<dbReference type="EMBL" id="LT899436">
    <property type="protein sequence ID" value="SNR14990.1"/>
    <property type="molecule type" value="Genomic_DNA"/>
</dbReference>
<protein>
    <recommendedName>
        <fullName evidence="4">Tetratricopeptide repeat protein</fullName>
    </recommendedName>
</protein>
<dbReference type="Pfam" id="PF13174">
    <property type="entry name" value="TPR_6"/>
    <property type="match status" value="1"/>
</dbReference>
<evidence type="ECO:0008006" key="4">
    <source>
        <dbReference type="Google" id="ProtNLM"/>
    </source>
</evidence>
<keyword evidence="3" id="KW-1185">Reference proteome</keyword>
<keyword evidence="1" id="KW-0812">Transmembrane</keyword>
<dbReference type="KEGG" id="tje:TJEJU_1246"/>
<keyword evidence="1" id="KW-1133">Transmembrane helix</keyword>
<reference evidence="2 3" key="1">
    <citation type="submission" date="2017-07" db="EMBL/GenBank/DDBJ databases">
        <authorList>
            <person name="Sun Z.S."/>
            <person name="Albrecht U."/>
            <person name="Echele G."/>
            <person name="Lee C.C."/>
        </authorList>
    </citation>
    <scope>NUCLEOTIDE SEQUENCE [LARGE SCALE GENOMIC DNA]</scope>
    <source>
        <strain evidence="3">type strain: KCTC 22618</strain>
    </source>
</reference>
<evidence type="ECO:0000313" key="2">
    <source>
        <dbReference type="EMBL" id="SNR14990.1"/>
    </source>
</evidence>
<sequence>MNLEDDILIERFLRNELTDEEQSDFLKRLEDDSDFKENYHLEKQLFESLNDDSWSFVENTDDIEVKEYEQLYNSPEVIAIKEAIKDASRVKTKSKNRKVIAFISGFAAAIVLVLASNIFLKETVDAQVLYADNIQLEKLPSFVTRSQTTDVKLVDAEKLFKAKRYEDALAIFSIELEENKNSNIFIYKALSEVELNKFDNAKRTLKTLTNSDFIDAEKGYWYLGLLYLKSNNKKEAKEVFKKIVKEKLFNKDKAEKILDKI</sequence>
<dbReference type="OrthoDB" id="1144971at2"/>
<dbReference type="SUPFAM" id="SSF48452">
    <property type="entry name" value="TPR-like"/>
    <property type="match status" value="1"/>
</dbReference>
<dbReference type="RefSeq" id="WP_095070370.1">
    <property type="nucleotide sequence ID" value="NZ_LT899436.1"/>
</dbReference>
<dbReference type="AlphaFoldDB" id="A0A238U997"/>